<evidence type="ECO:0000313" key="1">
    <source>
        <dbReference type="EMBL" id="KAG8229466.1"/>
    </source>
</evidence>
<proteinExistence type="predicted"/>
<accession>A0A8K0K872</accession>
<organism evidence="1 2">
    <name type="scientific">Ladona fulva</name>
    <name type="common">Scarce chaser dragonfly</name>
    <name type="synonym">Libellula fulva</name>
    <dbReference type="NCBI Taxonomy" id="123851"/>
    <lineage>
        <taxon>Eukaryota</taxon>
        <taxon>Metazoa</taxon>
        <taxon>Ecdysozoa</taxon>
        <taxon>Arthropoda</taxon>
        <taxon>Hexapoda</taxon>
        <taxon>Insecta</taxon>
        <taxon>Pterygota</taxon>
        <taxon>Palaeoptera</taxon>
        <taxon>Odonata</taxon>
        <taxon>Epiprocta</taxon>
        <taxon>Anisoptera</taxon>
        <taxon>Libelluloidea</taxon>
        <taxon>Libellulidae</taxon>
        <taxon>Ladona</taxon>
    </lineage>
</organism>
<name>A0A8K0K872_LADFU</name>
<gene>
    <name evidence="1" type="ORF">J437_LFUL008239</name>
</gene>
<sequence>MTPGFDLPSDTWKTRNRIKTEYGNCASTIGGTKSPPQYDCGAANQTIRRIVAECRLSSNNEESKSFVPLKTYLGSNELESKQKEELL</sequence>
<keyword evidence="2" id="KW-1185">Reference proteome</keyword>
<protein>
    <submittedName>
        <fullName evidence="1">Uncharacterized protein</fullName>
    </submittedName>
</protein>
<dbReference type="EMBL" id="KZ308430">
    <property type="protein sequence ID" value="KAG8229466.1"/>
    <property type="molecule type" value="Genomic_DNA"/>
</dbReference>
<reference evidence="1" key="1">
    <citation type="submission" date="2013-04" db="EMBL/GenBank/DDBJ databases">
        <authorList>
            <person name="Qu J."/>
            <person name="Murali S.C."/>
            <person name="Bandaranaike D."/>
            <person name="Bellair M."/>
            <person name="Blankenburg K."/>
            <person name="Chao H."/>
            <person name="Dinh H."/>
            <person name="Doddapaneni H."/>
            <person name="Downs B."/>
            <person name="Dugan-Rocha S."/>
            <person name="Elkadiri S."/>
            <person name="Gnanaolivu R.D."/>
            <person name="Hernandez B."/>
            <person name="Javaid M."/>
            <person name="Jayaseelan J.C."/>
            <person name="Lee S."/>
            <person name="Li M."/>
            <person name="Ming W."/>
            <person name="Munidasa M."/>
            <person name="Muniz J."/>
            <person name="Nguyen L."/>
            <person name="Ongeri F."/>
            <person name="Osuji N."/>
            <person name="Pu L.-L."/>
            <person name="Puazo M."/>
            <person name="Qu C."/>
            <person name="Quiroz J."/>
            <person name="Raj R."/>
            <person name="Weissenberger G."/>
            <person name="Xin Y."/>
            <person name="Zou X."/>
            <person name="Han Y."/>
            <person name="Richards S."/>
            <person name="Worley K."/>
            <person name="Muzny D."/>
            <person name="Gibbs R."/>
        </authorList>
    </citation>
    <scope>NUCLEOTIDE SEQUENCE</scope>
    <source>
        <strain evidence="1">Sampled in the wild</strain>
    </source>
</reference>
<dbReference type="AlphaFoldDB" id="A0A8K0K872"/>
<dbReference type="Proteomes" id="UP000792457">
    <property type="component" value="Unassembled WGS sequence"/>
</dbReference>
<reference evidence="1" key="2">
    <citation type="submission" date="2017-10" db="EMBL/GenBank/DDBJ databases">
        <title>Ladona fulva Genome sequencing and assembly.</title>
        <authorList>
            <person name="Murali S."/>
            <person name="Richards S."/>
            <person name="Bandaranaike D."/>
            <person name="Bellair M."/>
            <person name="Blankenburg K."/>
            <person name="Chao H."/>
            <person name="Dinh H."/>
            <person name="Doddapaneni H."/>
            <person name="Dugan-Rocha S."/>
            <person name="Elkadiri S."/>
            <person name="Gnanaolivu R."/>
            <person name="Hernandez B."/>
            <person name="Skinner E."/>
            <person name="Javaid M."/>
            <person name="Lee S."/>
            <person name="Li M."/>
            <person name="Ming W."/>
            <person name="Munidasa M."/>
            <person name="Muniz J."/>
            <person name="Nguyen L."/>
            <person name="Hughes D."/>
            <person name="Osuji N."/>
            <person name="Pu L.-L."/>
            <person name="Puazo M."/>
            <person name="Qu C."/>
            <person name="Quiroz J."/>
            <person name="Raj R."/>
            <person name="Weissenberger G."/>
            <person name="Xin Y."/>
            <person name="Zou X."/>
            <person name="Han Y."/>
            <person name="Worley K."/>
            <person name="Muzny D."/>
            <person name="Gibbs R."/>
        </authorList>
    </citation>
    <scope>NUCLEOTIDE SEQUENCE</scope>
    <source>
        <strain evidence="1">Sampled in the wild</strain>
    </source>
</reference>
<comment type="caution">
    <text evidence="1">The sequence shown here is derived from an EMBL/GenBank/DDBJ whole genome shotgun (WGS) entry which is preliminary data.</text>
</comment>
<evidence type="ECO:0000313" key="2">
    <source>
        <dbReference type="Proteomes" id="UP000792457"/>
    </source>
</evidence>